<proteinExistence type="predicted"/>
<comment type="caution">
    <text evidence="1">The sequence shown here is derived from an EMBL/GenBank/DDBJ whole genome shotgun (WGS) entry which is preliminary data.</text>
</comment>
<keyword evidence="2" id="KW-1185">Reference proteome</keyword>
<name>A0A369K3I2_HYPMA</name>
<organism evidence="1 2">
    <name type="scientific">Hypsizygus marmoreus</name>
    <name type="common">White beech mushroom</name>
    <name type="synonym">Agaricus marmoreus</name>
    <dbReference type="NCBI Taxonomy" id="39966"/>
    <lineage>
        <taxon>Eukaryota</taxon>
        <taxon>Fungi</taxon>
        <taxon>Dikarya</taxon>
        <taxon>Basidiomycota</taxon>
        <taxon>Agaricomycotina</taxon>
        <taxon>Agaricomycetes</taxon>
        <taxon>Agaricomycetidae</taxon>
        <taxon>Agaricales</taxon>
        <taxon>Tricholomatineae</taxon>
        <taxon>Lyophyllaceae</taxon>
        <taxon>Hypsizygus</taxon>
    </lineage>
</organism>
<evidence type="ECO:0000313" key="2">
    <source>
        <dbReference type="Proteomes" id="UP000076154"/>
    </source>
</evidence>
<evidence type="ECO:0008006" key="3">
    <source>
        <dbReference type="Google" id="ProtNLM"/>
    </source>
</evidence>
<dbReference type="InParanoid" id="A0A369K3I2"/>
<reference evidence="1" key="1">
    <citation type="submission" date="2018-04" db="EMBL/GenBank/DDBJ databases">
        <title>Whole genome sequencing of Hypsizygus marmoreus.</title>
        <authorList>
            <person name="Choi I.-G."/>
            <person name="Min B."/>
            <person name="Kim J.-G."/>
            <person name="Kim S."/>
            <person name="Oh Y.-L."/>
            <person name="Kong W.-S."/>
            <person name="Park H."/>
            <person name="Jeong J."/>
            <person name="Song E.-S."/>
        </authorList>
    </citation>
    <scope>NUCLEOTIDE SEQUENCE [LARGE SCALE GENOMIC DNA]</scope>
    <source>
        <strain evidence="1">51987-8</strain>
    </source>
</reference>
<dbReference type="Gene3D" id="3.80.10.10">
    <property type="entry name" value="Ribonuclease Inhibitor"/>
    <property type="match status" value="1"/>
</dbReference>
<dbReference type="SUPFAM" id="SSF52047">
    <property type="entry name" value="RNI-like"/>
    <property type="match status" value="1"/>
</dbReference>
<dbReference type="EMBL" id="LUEZ02000040">
    <property type="protein sequence ID" value="RDB26413.1"/>
    <property type="molecule type" value="Genomic_DNA"/>
</dbReference>
<gene>
    <name evidence="1" type="ORF">Hypma_006956</name>
</gene>
<protein>
    <recommendedName>
        <fullName evidence="3">F-box domain-containing protein</fullName>
    </recommendedName>
</protein>
<dbReference type="STRING" id="39966.A0A369K3I2"/>
<dbReference type="Proteomes" id="UP000076154">
    <property type="component" value="Unassembled WGS sequence"/>
</dbReference>
<dbReference type="InterPro" id="IPR032675">
    <property type="entry name" value="LRR_dom_sf"/>
</dbReference>
<sequence length="370" mass="42380">MLTTTDHGAFRMQVGPPFHFEEWPQTKGWLRFAEYSAYVRQITLPNMSDFDDVFEDMSRTRPAECSVIFPNLRVLRMDASFDKVNPYIVEPPLVDCAFFMVSSVRELRFAISSNDTMLTVMHRSVRHFFDSISQRMMNIRTFSMTIVQFNGFSPTFKELLVQTLACLKSLEHVYLPLRIIIGKVITSLSSLPQLQEIHSIYRGLSWESSSQSIASEFKPVLKDDESFTSLKTFSCCGCPSVINKYLLSNPMFPGMQISGIQIQVLTQRYRNGKLEPLHELMKAIAENCPNIEEFSVSESKRSDTSRDMVFSFSAIRPIFKCRYLTSLTIRFRSVLTWTAVDFMEFAASLPSARTLMLHFSHPLPGLLLAV</sequence>
<dbReference type="AlphaFoldDB" id="A0A369K3I2"/>
<evidence type="ECO:0000313" key="1">
    <source>
        <dbReference type="EMBL" id="RDB26413.1"/>
    </source>
</evidence>
<accession>A0A369K3I2</accession>